<dbReference type="Proteomes" id="UP000765509">
    <property type="component" value="Unassembled WGS sequence"/>
</dbReference>
<evidence type="ECO:0000313" key="2">
    <source>
        <dbReference type="Proteomes" id="UP000765509"/>
    </source>
</evidence>
<dbReference type="AlphaFoldDB" id="A0A9Q3KMW0"/>
<name>A0A9Q3KMW0_9BASI</name>
<comment type="caution">
    <text evidence="1">The sequence shown here is derived from an EMBL/GenBank/DDBJ whole genome shotgun (WGS) entry which is preliminary data.</text>
</comment>
<sequence length="152" mass="17807">MEIDRKKNFRFCEWAPESGTFDSGNNDSEGIETPILEISSSELNNEFFSAVLKSYAKLKQYGILLQLLQQKYRSPDLECQPEEPWLRAYKDNKWFLVDGQLEHREKHTSALIEVDRAHISLILHECNDCPYLGHMSEDRTKERVASTAWWPK</sequence>
<proteinExistence type="predicted"/>
<keyword evidence="2" id="KW-1185">Reference proteome</keyword>
<dbReference type="Gene3D" id="1.10.340.70">
    <property type="match status" value="1"/>
</dbReference>
<protein>
    <submittedName>
        <fullName evidence="1">Uncharacterized protein</fullName>
    </submittedName>
</protein>
<reference evidence="1" key="1">
    <citation type="submission" date="2021-03" db="EMBL/GenBank/DDBJ databases">
        <title>Draft genome sequence of rust myrtle Austropuccinia psidii MF-1, a brazilian biotype.</title>
        <authorList>
            <person name="Quecine M.C."/>
            <person name="Pachon D.M.R."/>
            <person name="Bonatelli M.L."/>
            <person name="Correr F.H."/>
            <person name="Franceschini L.M."/>
            <person name="Leite T.F."/>
            <person name="Margarido G.R.A."/>
            <person name="Almeida C.A."/>
            <person name="Ferrarezi J.A."/>
            <person name="Labate C.A."/>
        </authorList>
    </citation>
    <scope>NUCLEOTIDE SEQUENCE</scope>
    <source>
        <strain evidence="1">MF-1</strain>
    </source>
</reference>
<evidence type="ECO:0000313" key="1">
    <source>
        <dbReference type="EMBL" id="MBW0582654.1"/>
    </source>
</evidence>
<gene>
    <name evidence="1" type="ORF">O181_122369</name>
</gene>
<dbReference type="EMBL" id="AVOT02113065">
    <property type="protein sequence ID" value="MBW0582654.1"/>
    <property type="molecule type" value="Genomic_DNA"/>
</dbReference>
<accession>A0A9Q3KMW0</accession>
<organism evidence="1 2">
    <name type="scientific">Austropuccinia psidii MF-1</name>
    <dbReference type="NCBI Taxonomy" id="1389203"/>
    <lineage>
        <taxon>Eukaryota</taxon>
        <taxon>Fungi</taxon>
        <taxon>Dikarya</taxon>
        <taxon>Basidiomycota</taxon>
        <taxon>Pucciniomycotina</taxon>
        <taxon>Pucciniomycetes</taxon>
        <taxon>Pucciniales</taxon>
        <taxon>Sphaerophragmiaceae</taxon>
        <taxon>Austropuccinia</taxon>
    </lineage>
</organism>